<name>A0A561T750_9ACTN</name>
<dbReference type="PRINTS" id="PR00400">
    <property type="entry name" value="TETREPRESSOR"/>
</dbReference>
<organism evidence="7 8">
    <name type="scientific">Kitasatospora viridis</name>
    <dbReference type="NCBI Taxonomy" id="281105"/>
    <lineage>
        <taxon>Bacteria</taxon>
        <taxon>Bacillati</taxon>
        <taxon>Actinomycetota</taxon>
        <taxon>Actinomycetes</taxon>
        <taxon>Kitasatosporales</taxon>
        <taxon>Streptomycetaceae</taxon>
        <taxon>Kitasatospora</taxon>
    </lineage>
</organism>
<accession>A0A561T750</accession>
<evidence type="ECO:0000256" key="2">
    <source>
        <dbReference type="ARBA" id="ARBA00023015"/>
    </source>
</evidence>
<dbReference type="InterPro" id="IPR050109">
    <property type="entry name" value="HTH-type_TetR-like_transc_reg"/>
</dbReference>
<evidence type="ECO:0000256" key="5">
    <source>
        <dbReference type="PROSITE-ProRule" id="PRU00335"/>
    </source>
</evidence>
<feature type="domain" description="HTH tetR-type" evidence="6">
    <location>
        <begin position="22"/>
        <end position="82"/>
    </location>
</feature>
<reference evidence="7 8" key="1">
    <citation type="submission" date="2019-06" db="EMBL/GenBank/DDBJ databases">
        <title>Sequencing the genomes of 1000 actinobacteria strains.</title>
        <authorList>
            <person name="Klenk H.-P."/>
        </authorList>
    </citation>
    <scope>NUCLEOTIDE SEQUENCE [LARGE SCALE GENOMIC DNA]</scope>
    <source>
        <strain evidence="7 8">DSM 44826</strain>
    </source>
</reference>
<dbReference type="PANTHER" id="PTHR30055:SF151">
    <property type="entry name" value="TRANSCRIPTIONAL REGULATORY PROTEIN"/>
    <property type="match status" value="1"/>
</dbReference>
<keyword evidence="1" id="KW-0678">Repressor</keyword>
<evidence type="ECO:0000313" key="8">
    <source>
        <dbReference type="Proteomes" id="UP000317940"/>
    </source>
</evidence>
<dbReference type="EMBL" id="VIWT01000004">
    <property type="protein sequence ID" value="TWF82927.1"/>
    <property type="molecule type" value="Genomic_DNA"/>
</dbReference>
<dbReference type="RefSeq" id="WP_145910186.1">
    <property type="nucleotide sequence ID" value="NZ_BAAAMZ010000009.1"/>
</dbReference>
<dbReference type="InterPro" id="IPR003012">
    <property type="entry name" value="Tet_transcr_reg_TetR"/>
</dbReference>
<dbReference type="InterPro" id="IPR009057">
    <property type="entry name" value="Homeodomain-like_sf"/>
</dbReference>
<dbReference type="Pfam" id="PF00440">
    <property type="entry name" value="TetR_N"/>
    <property type="match status" value="1"/>
</dbReference>
<keyword evidence="2" id="KW-0805">Transcription regulation</keyword>
<evidence type="ECO:0000256" key="3">
    <source>
        <dbReference type="ARBA" id="ARBA00023125"/>
    </source>
</evidence>
<feature type="DNA-binding region" description="H-T-H motif" evidence="5">
    <location>
        <begin position="45"/>
        <end position="64"/>
    </location>
</feature>
<dbReference type="InterPro" id="IPR004111">
    <property type="entry name" value="Repressor_TetR_C"/>
</dbReference>
<dbReference type="Gene3D" id="1.10.10.60">
    <property type="entry name" value="Homeodomain-like"/>
    <property type="match status" value="1"/>
</dbReference>
<dbReference type="OrthoDB" id="2570341at2"/>
<dbReference type="InterPro" id="IPR001647">
    <property type="entry name" value="HTH_TetR"/>
</dbReference>
<evidence type="ECO:0000313" key="7">
    <source>
        <dbReference type="EMBL" id="TWF82927.1"/>
    </source>
</evidence>
<proteinExistence type="predicted"/>
<dbReference type="SUPFAM" id="SSF46689">
    <property type="entry name" value="Homeodomain-like"/>
    <property type="match status" value="1"/>
</dbReference>
<protein>
    <submittedName>
        <fullName evidence="7">TetR family transcriptional regulator</fullName>
    </submittedName>
</protein>
<evidence type="ECO:0000256" key="1">
    <source>
        <dbReference type="ARBA" id="ARBA00022491"/>
    </source>
</evidence>
<dbReference type="InterPro" id="IPR036271">
    <property type="entry name" value="Tet_transcr_reg_TetR-rel_C_sf"/>
</dbReference>
<dbReference type="Gene3D" id="1.10.357.10">
    <property type="entry name" value="Tetracycline Repressor, domain 2"/>
    <property type="match status" value="1"/>
</dbReference>
<keyword evidence="3 5" id="KW-0238">DNA-binding</keyword>
<keyword evidence="8" id="KW-1185">Reference proteome</keyword>
<dbReference type="SUPFAM" id="SSF48498">
    <property type="entry name" value="Tetracyclin repressor-like, C-terminal domain"/>
    <property type="match status" value="1"/>
</dbReference>
<gene>
    <name evidence="7" type="ORF">FHX73_14410</name>
</gene>
<dbReference type="GO" id="GO:0046677">
    <property type="term" value="P:response to antibiotic"/>
    <property type="evidence" value="ECO:0007669"/>
    <property type="project" value="InterPro"/>
</dbReference>
<evidence type="ECO:0000256" key="4">
    <source>
        <dbReference type="ARBA" id="ARBA00023163"/>
    </source>
</evidence>
<keyword evidence="4" id="KW-0804">Transcription</keyword>
<dbReference type="Pfam" id="PF02909">
    <property type="entry name" value="TetR_C_1"/>
    <property type="match status" value="1"/>
</dbReference>
<dbReference type="Proteomes" id="UP000317940">
    <property type="component" value="Unassembled WGS sequence"/>
</dbReference>
<sequence length="239" mass="25651">MAEEPIPTLLWAREPRAPRRQAPGIDRIVSASVAIADAEGLDALSMRRVAADLGTGTTSLYRYVAGRDDLLDLMVDAVGGDCPTDPLTGDWRADLAAFARELRAGLLRHPWLGALMMSRPALGPNSLRRLDRALAAAAPLTPDTTLANSAIGALRHYVIGAVGDQLAEQDTQRRTGLTPEQWRASVGPYIREVIAGGEYPHFSRMVLEAEHPDADQRFEFGLDCFLTGLAARLGAATGG</sequence>
<dbReference type="GO" id="GO:0000976">
    <property type="term" value="F:transcription cis-regulatory region binding"/>
    <property type="evidence" value="ECO:0007669"/>
    <property type="project" value="TreeGrafter"/>
</dbReference>
<dbReference type="GO" id="GO:0003700">
    <property type="term" value="F:DNA-binding transcription factor activity"/>
    <property type="evidence" value="ECO:0007669"/>
    <property type="project" value="TreeGrafter"/>
</dbReference>
<dbReference type="PROSITE" id="PS50977">
    <property type="entry name" value="HTH_TETR_2"/>
    <property type="match status" value="1"/>
</dbReference>
<evidence type="ECO:0000259" key="6">
    <source>
        <dbReference type="PROSITE" id="PS50977"/>
    </source>
</evidence>
<dbReference type="GO" id="GO:0045892">
    <property type="term" value="P:negative regulation of DNA-templated transcription"/>
    <property type="evidence" value="ECO:0007669"/>
    <property type="project" value="InterPro"/>
</dbReference>
<comment type="caution">
    <text evidence="7">The sequence shown here is derived from an EMBL/GenBank/DDBJ whole genome shotgun (WGS) entry which is preliminary data.</text>
</comment>
<dbReference type="AlphaFoldDB" id="A0A561T750"/>
<dbReference type="PANTHER" id="PTHR30055">
    <property type="entry name" value="HTH-TYPE TRANSCRIPTIONAL REGULATOR RUTR"/>
    <property type="match status" value="1"/>
</dbReference>